<dbReference type="RefSeq" id="WP_072900248.1">
    <property type="nucleotide sequence ID" value="NZ_FQXB01000001.1"/>
</dbReference>
<evidence type="ECO:0000313" key="1">
    <source>
        <dbReference type="EMBL" id="SHG92667.1"/>
    </source>
</evidence>
<organism evidence="1 2">
    <name type="scientific">Cognatiyoonia sediminum</name>
    <dbReference type="NCBI Taxonomy" id="1508389"/>
    <lineage>
        <taxon>Bacteria</taxon>
        <taxon>Pseudomonadati</taxon>
        <taxon>Pseudomonadota</taxon>
        <taxon>Alphaproteobacteria</taxon>
        <taxon>Rhodobacterales</taxon>
        <taxon>Paracoccaceae</taxon>
        <taxon>Cognatiyoonia</taxon>
    </lineage>
</organism>
<sequence>MSRTKANLVLVCSALLIGCAPPVDDELISYFGAPEQDLAVAKNAVEICGNTSPKAREEAFRNIGFVNATFVNSERSIDDVDGLLLIEPESDVVVKLGQDGGVSGCIVGLKGMSPEQSFNLALIWVRKFGAVSNTELGQGLTPNAIEAWRFRGDGFPIFIAAYKTWDLLEEPGAAVRLSH</sequence>
<proteinExistence type="predicted"/>
<evidence type="ECO:0000313" key="2">
    <source>
        <dbReference type="Proteomes" id="UP000184074"/>
    </source>
</evidence>
<name>A0A1M5NT68_9RHOB</name>
<dbReference type="PROSITE" id="PS51257">
    <property type="entry name" value="PROKAR_LIPOPROTEIN"/>
    <property type="match status" value="1"/>
</dbReference>
<dbReference type="EMBL" id="FQXB01000001">
    <property type="protein sequence ID" value="SHG92667.1"/>
    <property type="molecule type" value="Genomic_DNA"/>
</dbReference>
<dbReference type="OrthoDB" id="7869504at2"/>
<reference evidence="1 2" key="1">
    <citation type="submission" date="2016-11" db="EMBL/GenBank/DDBJ databases">
        <authorList>
            <person name="Jaros S."/>
            <person name="Januszkiewicz K."/>
            <person name="Wedrychowicz H."/>
        </authorList>
    </citation>
    <scope>NUCLEOTIDE SEQUENCE [LARGE SCALE GENOMIC DNA]</scope>
    <source>
        <strain evidence="1 2">DSM 28715</strain>
    </source>
</reference>
<evidence type="ECO:0008006" key="3">
    <source>
        <dbReference type="Google" id="ProtNLM"/>
    </source>
</evidence>
<dbReference type="Proteomes" id="UP000184074">
    <property type="component" value="Unassembled WGS sequence"/>
</dbReference>
<dbReference type="AlphaFoldDB" id="A0A1M5NT68"/>
<protein>
    <recommendedName>
        <fullName evidence="3">Lipoprotein</fullName>
    </recommendedName>
</protein>
<dbReference type="STRING" id="1508389.SAMN05444003_1580"/>
<accession>A0A1M5NT68</accession>
<keyword evidence="2" id="KW-1185">Reference proteome</keyword>
<gene>
    <name evidence="1" type="ORF">SAMN05444003_1580</name>
</gene>